<dbReference type="Gene3D" id="3.30.200.20">
    <property type="entry name" value="Phosphorylase Kinase, domain 1"/>
    <property type="match status" value="2"/>
</dbReference>
<dbReference type="OMA" id="GAMKATY"/>
<evidence type="ECO:0000256" key="6">
    <source>
        <dbReference type="ARBA" id="ARBA00022679"/>
    </source>
</evidence>
<keyword evidence="10 13" id="KW-0067">ATP-binding</keyword>
<keyword evidence="5" id="KW-0597">Phosphoprotein</keyword>
<evidence type="ECO:0000313" key="20">
    <source>
        <dbReference type="WBParaSite" id="SRAE_2000151400.1"/>
    </source>
</evidence>
<dbReference type="GO" id="GO:0035556">
    <property type="term" value="P:intracellular signal transduction"/>
    <property type="evidence" value="ECO:0007669"/>
    <property type="project" value="InterPro"/>
</dbReference>
<dbReference type="GO" id="GO:0005524">
    <property type="term" value="F:ATP binding"/>
    <property type="evidence" value="ECO:0007669"/>
    <property type="project" value="UniProtKB-UniRule"/>
</dbReference>
<evidence type="ECO:0000256" key="3">
    <source>
        <dbReference type="ARBA" id="ARBA00012513"/>
    </source>
</evidence>
<feature type="binding site" evidence="13">
    <location>
        <position position="589"/>
    </location>
    <ligand>
        <name>ATP</name>
        <dbReference type="ChEBI" id="CHEBI:30616"/>
    </ligand>
</feature>
<evidence type="ECO:0000256" key="1">
    <source>
        <dbReference type="ARBA" id="ARBA00001946"/>
    </source>
</evidence>
<dbReference type="InterPro" id="IPR017441">
    <property type="entry name" value="Protein_kinase_ATP_BS"/>
</dbReference>
<dbReference type="EMBL" id="LN609529">
    <property type="protein sequence ID" value="CEF66848.1"/>
    <property type="molecule type" value="Genomic_DNA"/>
</dbReference>
<accession>A0A090LFC4</accession>
<evidence type="ECO:0000256" key="7">
    <source>
        <dbReference type="ARBA" id="ARBA00022737"/>
    </source>
</evidence>
<dbReference type="Proteomes" id="UP000035682">
    <property type="component" value="Unplaced"/>
</dbReference>
<dbReference type="CDD" id="cd14091">
    <property type="entry name" value="STKc_RSK_C"/>
    <property type="match status" value="1"/>
</dbReference>
<feature type="binding site" evidence="14">
    <location>
        <position position="593"/>
    </location>
    <ligand>
        <name>ATP</name>
        <dbReference type="ChEBI" id="CHEBI:30616"/>
    </ligand>
</feature>
<keyword evidence="6" id="KW-0808">Transferase</keyword>
<dbReference type="eggNOG" id="KOG0603">
    <property type="taxonomic scope" value="Eukaryota"/>
</dbReference>
<feature type="domain" description="Protein kinase" evidence="16">
    <location>
        <begin position="560"/>
        <end position="817"/>
    </location>
</feature>
<evidence type="ECO:0000256" key="14">
    <source>
        <dbReference type="PROSITE-ProRule" id="PRU10141"/>
    </source>
</evidence>
<evidence type="ECO:0000256" key="12">
    <source>
        <dbReference type="ARBA" id="ARBA00048679"/>
    </source>
</evidence>
<gene>
    <name evidence="18 20 21" type="ORF">SRAE_2000151400</name>
</gene>
<dbReference type="FunFam" id="1.10.510.10:FF:000010">
    <property type="entry name" value="Ribosomal protein S6 kinase"/>
    <property type="match status" value="1"/>
</dbReference>
<dbReference type="CTD" id="36379213"/>
<feature type="domain" description="AGC-kinase C-terminal" evidence="17">
    <location>
        <begin position="441"/>
        <end position="510"/>
    </location>
</feature>
<dbReference type="SMART" id="SM00133">
    <property type="entry name" value="S_TK_X"/>
    <property type="match status" value="1"/>
</dbReference>
<keyword evidence="7" id="KW-0677">Repeat</keyword>
<evidence type="ECO:0000256" key="4">
    <source>
        <dbReference type="ARBA" id="ARBA00022527"/>
    </source>
</evidence>
<dbReference type="WormBase" id="SRAE_2000151400">
    <property type="protein sequence ID" value="SRP09471"/>
    <property type="gene ID" value="WBGene00261719"/>
</dbReference>
<comment type="cofactor">
    <cofactor evidence="1">
        <name>Mg(2+)</name>
        <dbReference type="ChEBI" id="CHEBI:18420"/>
    </cofactor>
</comment>
<dbReference type="InterPro" id="IPR008271">
    <property type="entry name" value="Ser/Thr_kinase_AS"/>
</dbReference>
<dbReference type="STRING" id="34506.A0A090LFC4"/>
<dbReference type="RefSeq" id="XP_024506048.1">
    <property type="nucleotide sequence ID" value="XM_024652476.1"/>
</dbReference>
<evidence type="ECO:0000256" key="11">
    <source>
        <dbReference type="ARBA" id="ARBA00047899"/>
    </source>
</evidence>
<feature type="binding site" evidence="13">
    <location>
        <begin position="566"/>
        <end position="574"/>
    </location>
    <ligand>
        <name>ATP</name>
        <dbReference type="ChEBI" id="CHEBI:30616"/>
    </ligand>
</feature>
<sequence>MPLAPLGDPWNSCTTVLAKSIATTRENNYQKVKGNNNINSGINVNDQTKNGNCFTTLKNKEIKKVQTWGERVEKNNNDNIFALQSNTTKLIDVPEKIREGVQTGSLITATSLSDFEISQENESVSSNDFLDKSKDLDTSTHTTNTITKNDPDTTSNSCFDYEDTHVQEEVENVNETEINISDVRKQGEKATASHFELLKVLGQGSFGKVFLVRKIKGKNTGKLYAMKVLKKATLKVRDRVRTKMERDILAQINHPFIVKLHYAFQTEGKLYLILDFLRGGDLFTRLSKEFMFTEEDVKFYLAELVLALEHLHSLDSDGHINVTDFGLCKESIYEDSKAYSFCGTVEYMSPEVVKRAGHTTVADWWSLGVLMYEMLTGHLPFQGEGRMETMSQILEARLTMPPLLSPEAQDLLKCLFKRNPKNRLGAGPNGVNNIKSHIFFATIDWDKLLKKEIDPPFKPAVVGMDETIYFDSEFTKKTPRDSPVHPPSAAAHELFRGFSFVSPSILDSNNIKSSNTSSPNDTYKQVISNNVNESLKGCLENLSGMKVCEKLEQKSFFDEYDVKEEIGVGSYSIVKKCVHKTTEVEYAVKMIKKGKIDVSEEIDILHRYSNGKYIGKLYGVYEDDLCFYLVLEYCRGGELLDRILSKKGLSEREAASIIYRLSKALDYLHSNQVAHRDLKPSNILYASENMNPESIRIIDFGFAKQLRADNGLLMTPCYTAQFVAPEVLKKQGYDMSCDVWSLGVLMYSILSGEAPFAMNPNDQPETILDKVGEGVFNMSGGNWKNVTEIAKDLIKRMLHVDPSKRITAKQILLHPWISKRNILPHIKLTYTIVPEKVKEAINIMFKAIENPNKTVPLRPVISSALAKRRQIKF</sequence>
<evidence type="ECO:0000259" key="17">
    <source>
        <dbReference type="PROSITE" id="PS51285"/>
    </source>
</evidence>
<dbReference type="GO" id="GO:0000287">
    <property type="term" value="F:magnesium ion binding"/>
    <property type="evidence" value="ECO:0007669"/>
    <property type="project" value="InterPro"/>
</dbReference>
<name>A0A090LFC4_STRRB</name>
<dbReference type="InterPro" id="IPR016239">
    <property type="entry name" value="Ribosomal_S6_kinase_II"/>
</dbReference>
<dbReference type="FunFam" id="3.30.200.20:FF:000013">
    <property type="entry name" value="Ribosomal protein S6 kinase"/>
    <property type="match status" value="1"/>
</dbReference>
<dbReference type="InterPro" id="IPR000961">
    <property type="entry name" value="AGC-kinase_C"/>
</dbReference>
<evidence type="ECO:0000313" key="19">
    <source>
        <dbReference type="Proteomes" id="UP000035682"/>
    </source>
</evidence>
<dbReference type="AlphaFoldDB" id="A0A090LFC4"/>
<dbReference type="Pfam" id="PF00069">
    <property type="entry name" value="Pkinase"/>
    <property type="match status" value="2"/>
</dbReference>
<reference evidence="18 19" key="1">
    <citation type="submission" date="2014-09" db="EMBL/GenBank/DDBJ databases">
        <authorList>
            <person name="Martin A.A."/>
        </authorList>
    </citation>
    <scope>NUCLEOTIDE SEQUENCE</scope>
    <source>
        <strain evidence="19">ED321</strain>
        <strain evidence="18">ED321 Heterogonic</strain>
    </source>
</reference>
<evidence type="ECO:0000313" key="21">
    <source>
        <dbReference type="WormBase" id="SRAE_2000151400"/>
    </source>
</evidence>
<dbReference type="Pfam" id="PF00433">
    <property type="entry name" value="Pkinase_C"/>
    <property type="match status" value="1"/>
</dbReference>
<dbReference type="PROSITE" id="PS00107">
    <property type="entry name" value="PROTEIN_KINASE_ATP"/>
    <property type="match status" value="2"/>
</dbReference>
<dbReference type="WBParaSite" id="SRAE_2000151400.1">
    <property type="protein sequence ID" value="SRAE_2000151400.1"/>
    <property type="gene ID" value="WBGene00261719"/>
</dbReference>
<dbReference type="SUPFAM" id="SSF56112">
    <property type="entry name" value="Protein kinase-like (PK-like)"/>
    <property type="match status" value="2"/>
</dbReference>
<keyword evidence="8 13" id="KW-0547">Nucleotide-binding</keyword>
<dbReference type="PROSITE" id="PS00108">
    <property type="entry name" value="PROTEIN_KINASE_ST"/>
    <property type="match status" value="1"/>
</dbReference>
<evidence type="ECO:0000256" key="2">
    <source>
        <dbReference type="ARBA" id="ARBA00009804"/>
    </source>
</evidence>
<keyword evidence="19" id="KW-1185">Reference proteome</keyword>
<dbReference type="GeneID" id="36379213"/>
<evidence type="ECO:0000259" key="16">
    <source>
        <dbReference type="PROSITE" id="PS50011"/>
    </source>
</evidence>
<dbReference type="PROSITE" id="PS51285">
    <property type="entry name" value="AGC_KINASE_CTER"/>
    <property type="match status" value="1"/>
</dbReference>
<dbReference type="Gene3D" id="1.10.510.10">
    <property type="entry name" value="Transferase(Phosphotransferase) domain 1"/>
    <property type="match status" value="2"/>
</dbReference>
<comment type="catalytic activity">
    <reaction evidence="12">
        <text>L-seryl-[protein] + ATP = O-phospho-L-seryl-[protein] + ADP + H(+)</text>
        <dbReference type="Rhea" id="RHEA:17989"/>
        <dbReference type="Rhea" id="RHEA-COMP:9863"/>
        <dbReference type="Rhea" id="RHEA-COMP:11604"/>
        <dbReference type="ChEBI" id="CHEBI:15378"/>
        <dbReference type="ChEBI" id="CHEBI:29999"/>
        <dbReference type="ChEBI" id="CHEBI:30616"/>
        <dbReference type="ChEBI" id="CHEBI:83421"/>
        <dbReference type="ChEBI" id="CHEBI:456216"/>
        <dbReference type="EC" id="2.7.11.1"/>
    </reaction>
</comment>
<keyword evidence="9 18" id="KW-0418">Kinase</keyword>
<dbReference type="FunFam" id="1.10.510.10:FF:001170">
    <property type="entry name" value="Ribosomal protein S6 kinase alpha-1"/>
    <property type="match status" value="1"/>
</dbReference>
<evidence type="ECO:0000256" key="15">
    <source>
        <dbReference type="SAM" id="MobiDB-lite"/>
    </source>
</evidence>
<organism evidence="18">
    <name type="scientific">Strongyloides ratti</name>
    <name type="common">Parasitic roundworm</name>
    <dbReference type="NCBI Taxonomy" id="34506"/>
    <lineage>
        <taxon>Eukaryota</taxon>
        <taxon>Metazoa</taxon>
        <taxon>Ecdysozoa</taxon>
        <taxon>Nematoda</taxon>
        <taxon>Chromadorea</taxon>
        <taxon>Rhabditida</taxon>
        <taxon>Tylenchina</taxon>
        <taxon>Panagrolaimomorpha</taxon>
        <taxon>Strongyloidoidea</taxon>
        <taxon>Strongyloididae</taxon>
        <taxon>Strongyloides</taxon>
    </lineage>
</organism>
<feature type="compositionally biased region" description="Basic and acidic residues" evidence="15">
    <location>
        <begin position="129"/>
        <end position="138"/>
    </location>
</feature>
<feature type="region of interest" description="Disordered" evidence="15">
    <location>
        <begin position="123"/>
        <end position="157"/>
    </location>
</feature>
<dbReference type="OrthoDB" id="63267at2759"/>
<dbReference type="PROSITE" id="PS50011">
    <property type="entry name" value="PROTEIN_KINASE_DOM"/>
    <property type="match status" value="2"/>
</dbReference>
<evidence type="ECO:0000256" key="10">
    <source>
        <dbReference type="ARBA" id="ARBA00022840"/>
    </source>
</evidence>
<dbReference type="InterPro" id="IPR017892">
    <property type="entry name" value="Pkinase_C"/>
</dbReference>
<evidence type="ECO:0000256" key="13">
    <source>
        <dbReference type="PIRSR" id="PIRSR000606-51"/>
    </source>
</evidence>
<evidence type="ECO:0000256" key="5">
    <source>
        <dbReference type="ARBA" id="ARBA00022553"/>
    </source>
</evidence>
<evidence type="ECO:0000313" key="18">
    <source>
        <dbReference type="EMBL" id="CEF66848.1"/>
    </source>
</evidence>
<dbReference type="PANTHER" id="PTHR24351">
    <property type="entry name" value="RIBOSOMAL PROTEIN S6 KINASE"/>
    <property type="match status" value="1"/>
</dbReference>
<proteinExistence type="inferred from homology"/>
<protein>
    <recommendedName>
        <fullName evidence="3">non-specific serine/threonine protein kinase</fullName>
        <ecNumber evidence="3">2.7.11.1</ecNumber>
    </recommendedName>
</protein>
<evidence type="ECO:0000256" key="9">
    <source>
        <dbReference type="ARBA" id="ARBA00022777"/>
    </source>
</evidence>
<reference evidence="20" key="2">
    <citation type="submission" date="2020-12" db="UniProtKB">
        <authorList>
            <consortium name="WormBaseParasite"/>
        </authorList>
    </citation>
    <scope>IDENTIFICATION</scope>
</reference>
<feature type="binding site" evidence="13">
    <location>
        <begin position="201"/>
        <end position="209"/>
    </location>
    <ligand>
        <name>ATP</name>
        <dbReference type="ChEBI" id="CHEBI:30616"/>
    </ligand>
</feature>
<dbReference type="EC" id="2.7.11.1" evidence="3"/>
<dbReference type="GO" id="GO:0004674">
    <property type="term" value="F:protein serine/threonine kinase activity"/>
    <property type="evidence" value="ECO:0007669"/>
    <property type="project" value="UniProtKB-KW"/>
</dbReference>
<dbReference type="PIRSF" id="PIRSF000606">
    <property type="entry name" value="Ribsml_S6_kin_2"/>
    <property type="match status" value="1"/>
</dbReference>
<feature type="domain" description="Protein kinase" evidence="16">
    <location>
        <begin position="195"/>
        <end position="440"/>
    </location>
</feature>
<dbReference type="InterPro" id="IPR000719">
    <property type="entry name" value="Prot_kinase_dom"/>
</dbReference>
<evidence type="ECO:0000256" key="8">
    <source>
        <dbReference type="ARBA" id="ARBA00022741"/>
    </source>
</evidence>
<dbReference type="InterPro" id="IPR011009">
    <property type="entry name" value="Kinase-like_dom_sf"/>
</dbReference>
<keyword evidence="4" id="KW-0723">Serine/threonine-protein kinase</keyword>
<comment type="catalytic activity">
    <reaction evidence="11">
        <text>L-threonyl-[protein] + ATP = O-phospho-L-threonyl-[protein] + ADP + H(+)</text>
        <dbReference type="Rhea" id="RHEA:46608"/>
        <dbReference type="Rhea" id="RHEA-COMP:11060"/>
        <dbReference type="Rhea" id="RHEA-COMP:11605"/>
        <dbReference type="ChEBI" id="CHEBI:15378"/>
        <dbReference type="ChEBI" id="CHEBI:30013"/>
        <dbReference type="ChEBI" id="CHEBI:30616"/>
        <dbReference type="ChEBI" id="CHEBI:61977"/>
        <dbReference type="ChEBI" id="CHEBI:456216"/>
        <dbReference type="EC" id="2.7.11.1"/>
    </reaction>
</comment>
<comment type="similarity">
    <text evidence="2">Belongs to the protein kinase superfamily. AGC Ser/Thr protein kinase family. S6 kinase subfamily.</text>
</comment>
<dbReference type="SMART" id="SM00220">
    <property type="entry name" value="S_TKc"/>
    <property type="match status" value="2"/>
</dbReference>
<feature type="binding site" evidence="13 14">
    <location>
        <position position="227"/>
    </location>
    <ligand>
        <name>ATP</name>
        <dbReference type="ChEBI" id="CHEBI:30616"/>
    </ligand>
</feature>